<keyword evidence="3" id="KW-1185">Reference proteome</keyword>
<organism evidence="2 3">
    <name type="scientific">Calocera cornea HHB12733</name>
    <dbReference type="NCBI Taxonomy" id="1353952"/>
    <lineage>
        <taxon>Eukaryota</taxon>
        <taxon>Fungi</taxon>
        <taxon>Dikarya</taxon>
        <taxon>Basidiomycota</taxon>
        <taxon>Agaricomycotina</taxon>
        <taxon>Dacrymycetes</taxon>
        <taxon>Dacrymycetales</taxon>
        <taxon>Dacrymycetaceae</taxon>
        <taxon>Calocera</taxon>
    </lineage>
</organism>
<dbReference type="PANTHER" id="PTHR19211">
    <property type="entry name" value="ATP-BINDING TRANSPORT PROTEIN-RELATED"/>
    <property type="match status" value="1"/>
</dbReference>
<dbReference type="InParanoid" id="A0A165CIC5"/>
<evidence type="ECO:0000313" key="2">
    <source>
        <dbReference type="EMBL" id="KZT50851.1"/>
    </source>
</evidence>
<dbReference type="Gene3D" id="3.40.50.300">
    <property type="entry name" value="P-loop containing nucleotide triphosphate hydrolases"/>
    <property type="match status" value="1"/>
</dbReference>
<evidence type="ECO:0000256" key="1">
    <source>
        <dbReference type="ARBA" id="ARBA00022737"/>
    </source>
</evidence>
<protein>
    <recommendedName>
        <fullName evidence="4">ABC transporter domain-containing protein</fullName>
    </recommendedName>
</protein>
<evidence type="ECO:0008006" key="4">
    <source>
        <dbReference type="Google" id="ProtNLM"/>
    </source>
</evidence>
<gene>
    <name evidence="2" type="ORF">CALCODRAFT_443957</name>
</gene>
<dbReference type="GO" id="GO:0005524">
    <property type="term" value="F:ATP binding"/>
    <property type="evidence" value="ECO:0007669"/>
    <property type="project" value="TreeGrafter"/>
</dbReference>
<sequence>GDRSGGWKMKLELTRAMLHNADLLLLDDPTDHSDAASVEWLQPYLNSSSRVAFIIVSRDSGFMHALTTNIIQDRSQKLAYYKATWSHVHREAPTRSLTMRLRNIH</sequence>
<reference evidence="2 3" key="1">
    <citation type="journal article" date="2016" name="Mol. Biol. Evol.">
        <title>Comparative Genomics of Early-Diverging Mushroom-Forming Fungi Provides Insights into the Origins of Lignocellulose Decay Capabilities.</title>
        <authorList>
            <person name="Nagy L.G."/>
            <person name="Riley R."/>
            <person name="Tritt A."/>
            <person name="Adam C."/>
            <person name="Daum C."/>
            <person name="Floudas D."/>
            <person name="Sun H."/>
            <person name="Yadav J.S."/>
            <person name="Pangilinan J."/>
            <person name="Larsson K.H."/>
            <person name="Matsuura K."/>
            <person name="Barry K."/>
            <person name="Labutti K."/>
            <person name="Kuo R."/>
            <person name="Ohm R.A."/>
            <person name="Bhattacharya S.S."/>
            <person name="Shirouzu T."/>
            <person name="Yoshinaga Y."/>
            <person name="Martin F.M."/>
            <person name="Grigoriev I.V."/>
            <person name="Hibbett D.S."/>
        </authorList>
    </citation>
    <scope>NUCLEOTIDE SEQUENCE [LARGE SCALE GENOMIC DNA]</scope>
    <source>
        <strain evidence="2 3">HHB12733</strain>
    </source>
</reference>
<evidence type="ECO:0000313" key="3">
    <source>
        <dbReference type="Proteomes" id="UP000076842"/>
    </source>
</evidence>
<dbReference type="InterPro" id="IPR027417">
    <property type="entry name" value="P-loop_NTPase"/>
</dbReference>
<dbReference type="EMBL" id="KV424140">
    <property type="protein sequence ID" value="KZT50851.1"/>
    <property type="molecule type" value="Genomic_DNA"/>
</dbReference>
<dbReference type="Proteomes" id="UP000076842">
    <property type="component" value="Unassembled WGS sequence"/>
</dbReference>
<dbReference type="AlphaFoldDB" id="A0A165CIC5"/>
<name>A0A165CIC5_9BASI</name>
<dbReference type="SUPFAM" id="SSF52540">
    <property type="entry name" value="P-loop containing nucleoside triphosphate hydrolases"/>
    <property type="match status" value="1"/>
</dbReference>
<feature type="non-terminal residue" evidence="2">
    <location>
        <position position="1"/>
    </location>
</feature>
<proteinExistence type="predicted"/>
<dbReference type="PANTHER" id="PTHR19211:SF14">
    <property type="entry name" value="ATP-BINDING CASSETTE SUB-FAMILY F MEMBER 1"/>
    <property type="match status" value="1"/>
</dbReference>
<keyword evidence="1" id="KW-0677">Repeat</keyword>
<dbReference type="OrthoDB" id="3249045at2759"/>
<accession>A0A165CIC5</accession>
<dbReference type="STRING" id="1353952.A0A165CIC5"/>
<dbReference type="InterPro" id="IPR050611">
    <property type="entry name" value="ABCF"/>
</dbReference>